<sequence>MYRSALGLARAQLARPVAPAAATRSFANASVRLAAKPAEEQSAQHPGKSGLPHLENPSLSEEAVHADRLGQDPLKGHTAGSSTSTAGATAENVVDQVKDAANSVAQKVKDAANTLTGAGNPQKRSYHSTAIRRENPAGSKPAEEQSAQHPGKSGHDHLENPSMSEETVHADRTSKDPLPGDKKPSRQNNGGDKQKNNVSATAGQGGTAASVEPAGKPGGNDTRIEDLPDGEATKKSAESASLSPALPLEWNDPTKGDVRLKKRIIGIVAPQHWK</sequence>
<feature type="compositionally biased region" description="Polar residues" evidence="1">
    <location>
        <begin position="186"/>
        <end position="199"/>
    </location>
</feature>
<dbReference type="EMBL" id="PJQD01000005">
    <property type="protein sequence ID" value="POY76379.1"/>
    <property type="molecule type" value="Genomic_DNA"/>
</dbReference>
<name>A0A2S5BHW9_9BASI</name>
<gene>
    <name evidence="2" type="ORF">BMF94_0576</name>
</gene>
<dbReference type="OrthoDB" id="2532910at2759"/>
<feature type="compositionally biased region" description="Low complexity" evidence="1">
    <location>
        <begin position="238"/>
        <end position="249"/>
    </location>
</feature>
<feature type="region of interest" description="Disordered" evidence="1">
    <location>
        <begin position="111"/>
        <end position="254"/>
    </location>
</feature>
<keyword evidence="3" id="KW-1185">Reference proteome</keyword>
<feature type="region of interest" description="Disordered" evidence="1">
    <location>
        <begin position="34"/>
        <end position="91"/>
    </location>
</feature>
<reference evidence="2 3" key="1">
    <citation type="journal article" date="2018" name="Front. Microbiol.">
        <title>Prospects for Fungal Bioremediation of Acidic Radioactive Waste Sites: Characterization and Genome Sequence of Rhodotorula taiwanensis MD1149.</title>
        <authorList>
            <person name="Tkavc R."/>
            <person name="Matrosova V.Y."/>
            <person name="Grichenko O.E."/>
            <person name="Gostincar C."/>
            <person name="Volpe R.P."/>
            <person name="Klimenkova P."/>
            <person name="Gaidamakova E.K."/>
            <person name="Zhou C.E."/>
            <person name="Stewart B.J."/>
            <person name="Lyman M.G."/>
            <person name="Malfatti S.A."/>
            <person name="Rubinfeld B."/>
            <person name="Courtot M."/>
            <person name="Singh J."/>
            <person name="Dalgard C.L."/>
            <person name="Hamilton T."/>
            <person name="Frey K.G."/>
            <person name="Gunde-Cimerman N."/>
            <person name="Dugan L."/>
            <person name="Daly M.J."/>
        </authorList>
    </citation>
    <scope>NUCLEOTIDE SEQUENCE [LARGE SCALE GENOMIC DNA]</scope>
    <source>
        <strain evidence="2 3">MD1149</strain>
    </source>
</reference>
<comment type="caution">
    <text evidence="2">The sequence shown here is derived from an EMBL/GenBank/DDBJ whole genome shotgun (WGS) entry which is preliminary data.</text>
</comment>
<evidence type="ECO:0000313" key="3">
    <source>
        <dbReference type="Proteomes" id="UP000237144"/>
    </source>
</evidence>
<accession>A0A2S5BHW9</accession>
<feature type="compositionally biased region" description="Polar residues" evidence="1">
    <location>
        <begin position="113"/>
        <end position="123"/>
    </location>
</feature>
<feature type="compositionally biased region" description="Basic and acidic residues" evidence="1">
    <location>
        <begin position="166"/>
        <end position="184"/>
    </location>
</feature>
<feature type="compositionally biased region" description="Low complexity" evidence="1">
    <location>
        <begin position="78"/>
        <end position="90"/>
    </location>
</feature>
<proteinExistence type="predicted"/>
<evidence type="ECO:0000313" key="2">
    <source>
        <dbReference type="EMBL" id="POY76379.1"/>
    </source>
</evidence>
<dbReference type="AlphaFoldDB" id="A0A2S5BHW9"/>
<dbReference type="Proteomes" id="UP000237144">
    <property type="component" value="Unassembled WGS sequence"/>
</dbReference>
<organism evidence="2 3">
    <name type="scientific">Rhodotorula taiwanensis</name>
    <dbReference type="NCBI Taxonomy" id="741276"/>
    <lineage>
        <taxon>Eukaryota</taxon>
        <taxon>Fungi</taxon>
        <taxon>Dikarya</taxon>
        <taxon>Basidiomycota</taxon>
        <taxon>Pucciniomycotina</taxon>
        <taxon>Microbotryomycetes</taxon>
        <taxon>Sporidiobolales</taxon>
        <taxon>Sporidiobolaceae</taxon>
        <taxon>Rhodotorula</taxon>
    </lineage>
</organism>
<protein>
    <submittedName>
        <fullName evidence="2">Uncharacterized protein</fullName>
    </submittedName>
</protein>
<evidence type="ECO:0000256" key="1">
    <source>
        <dbReference type="SAM" id="MobiDB-lite"/>
    </source>
</evidence>
<feature type="compositionally biased region" description="Basic and acidic residues" evidence="1">
    <location>
        <begin position="222"/>
        <end position="237"/>
    </location>
</feature>